<dbReference type="Pfam" id="PF00015">
    <property type="entry name" value="MCPsignal"/>
    <property type="match status" value="1"/>
</dbReference>
<dbReference type="GO" id="GO:0006935">
    <property type="term" value="P:chemotaxis"/>
    <property type="evidence" value="ECO:0007669"/>
    <property type="project" value="UniProtKB-KW"/>
</dbReference>
<dbReference type="EMBL" id="JACHLK010000006">
    <property type="protein sequence ID" value="MBB6560672.1"/>
    <property type="molecule type" value="Genomic_DNA"/>
</dbReference>
<dbReference type="PANTHER" id="PTHR43531">
    <property type="entry name" value="PROTEIN ICFG"/>
    <property type="match status" value="1"/>
</dbReference>
<dbReference type="Proteomes" id="UP000575083">
    <property type="component" value="Unassembled WGS sequence"/>
</dbReference>
<dbReference type="RefSeq" id="WP_184858942.1">
    <property type="nucleotide sequence ID" value="NZ_JACHLK010000006.1"/>
</dbReference>
<evidence type="ECO:0000259" key="5">
    <source>
        <dbReference type="PROSITE" id="PS50111"/>
    </source>
</evidence>
<comment type="similarity">
    <text evidence="2">Belongs to the methyl-accepting chemotaxis (MCP) protein family.</text>
</comment>
<dbReference type="GO" id="GO:0007165">
    <property type="term" value="P:signal transduction"/>
    <property type="evidence" value="ECO:0007669"/>
    <property type="project" value="UniProtKB-KW"/>
</dbReference>
<dbReference type="SUPFAM" id="SSF58104">
    <property type="entry name" value="Methyl-accepting chemotaxis protein (MCP) signaling domain"/>
    <property type="match status" value="1"/>
</dbReference>
<feature type="coiled-coil region" evidence="4">
    <location>
        <begin position="48"/>
        <end position="79"/>
    </location>
</feature>
<proteinExistence type="inferred from homology"/>
<dbReference type="GO" id="GO:0004888">
    <property type="term" value="F:transmembrane signaling receptor activity"/>
    <property type="evidence" value="ECO:0007669"/>
    <property type="project" value="TreeGrafter"/>
</dbReference>
<keyword evidence="1" id="KW-0145">Chemotaxis</keyword>
<accession>A0A7X0U9U7</accession>
<reference evidence="6 7" key="1">
    <citation type="submission" date="2020-08" db="EMBL/GenBank/DDBJ databases">
        <title>Functional genomics of gut bacteria from endangered species of beetles.</title>
        <authorList>
            <person name="Carlos-Shanley C."/>
        </authorList>
    </citation>
    <scope>NUCLEOTIDE SEQUENCE [LARGE SCALE GENOMIC DNA]</scope>
    <source>
        <strain evidence="6 7">S00198</strain>
    </source>
</reference>
<evidence type="ECO:0000256" key="4">
    <source>
        <dbReference type="SAM" id="Coils"/>
    </source>
</evidence>
<feature type="domain" description="Methyl-accepting transducer" evidence="5">
    <location>
        <begin position="51"/>
        <end position="194"/>
    </location>
</feature>
<dbReference type="PROSITE" id="PS50111">
    <property type="entry name" value="CHEMOTAXIS_TRANSDUC_2"/>
    <property type="match status" value="1"/>
</dbReference>
<dbReference type="Gene3D" id="1.10.287.950">
    <property type="entry name" value="Methyl-accepting chemotaxis protein"/>
    <property type="match status" value="1"/>
</dbReference>
<name>A0A7X0U9U7_9BURK</name>
<protein>
    <submittedName>
        <fullName evidence="6">Methyl-accepting chemotaxis protein</fullName>
    </submittedName>
</protein>
<keyword evidence="7" id="KW-1185">Reference proteome</keyword>
<dbReference type="GO" id="GO:0005886">
    <property type="term" value="C:plasma membrane"/>
    <property type="evidence" value="ECO:0007669"/>
    <property type="project" value="TreeGrafter"/>
</dbReference>
<comment type="caution">
    <text evidence="6">The sequence shown here is derived from an EMBL/GenBank/DDBJ whole genome shotgun (WGS) entry which is preliminary data.</text>
</comment>
<evidence type="ECO:0000313" key="6">
    <source>
        <dbReference type="EMBL" id="MBB6560672.1"/>
    </source>
</evidence>
<dbReference type="InterPro" id="IPR051310">
    <property type="entry name" value="MCP_chemotaxis"/>
</dbReference>
<dbReference type="PANTHER" id="PTHR43531:SF11">
    <property type="entry name" value="METHYL-ACCEPTING CHEMOTAXIS PROTEIN 3"/>
    <property type="match status" value="1"/>
</dbReference>
<evidence type="ECO:0000256" key="1">
    <source>
        <dbReference type="ARBA" id="ARBA00022500"/>
    </source>
</evidence>
<dbReference type="InterPro" id="IPR004089">
    <property type="entry name" value="MCPsignal_dom"/>
</dbReference>
<gene>
    <name evidence="6" type="ORF">HNP48_003348</name>
</gene>
<dbReference type="AlphaFoldDB" id="A0A7X0U9U7"/>
<organism evidence="6 7">
    <name type="scientific">Acidovorax soli</name>
    <dbReference type="NCBI Taxonomy" id="592050"/>
    <lineage>
        <taxon>Bacteria</taxon>
        <taxon>Pseudomonadati</taxon>
        <taxon>Pseudomonadota</taxon>
        <taxon>Betaproteobacteria</taxon>
        <taxon>Burkholderiales</taxon>
        <taxon>Comamonadaceae</taxon>
        <taxon>Acidovorax</taxon>
    </lineage>
</organism>
<sequence length="237" mass="25955">MMDILMLLCGGALGAALVGWLSRRRLRQAALAAEAEDPHAQWALESENARLQTQVDQLHDTLQQTQARMEDALTQWQQEQRLIAHSAGQQTQAVVQGAMGHSQTLAKALAELQGISKTFERWHADMSKLVAHNKDMHEKNDEFARIVRQMVIVALNASIEAARAGGAGRGFAVVANEMRALSVNAEALSKHYRDNLYKNDLIATTTFQDMQAGGKMVINTAMGLALTNRKIQTALGA</sequence>
<evidence type="ECO:0000256" key="2">
    <source>
        <dbReference type="ARBA" id="ARBA00029447"/>
    </source>
</evidence>
<keyword evidence="4" id="KW-0175">Coiled coil</keyword>
<evidence type="ECO:0000256" key="3">
    <source>
        <dbReference type="PROSITE-ProRule" id="PRU00284"/>
    </source>
</evidence>
<keyword evidence="3" id="KW-0807">Transducer</keyword>
<evidence type="ECO:0000313" key="7">
    <source>
        <dbReference type="Proteomes" id="UP000575083"/>
    </source>
</evidence>